<feature type="chain" id="PRO_5044242975" description="DUF11 domain-containing protein" evidence="1">
    <location>
        <begin position="20"/>
        <end position="147"/>
    </location>
</feature>
<keyword evidence="1" id="KW-0732">Signal</keyword>
<dbReference type="AlphaFoldDB" id="A0AB33JYP6"/>
<feature type="signal peptide" evidence="1">
    <location>
        <begin position="1"/>
        <end position="19"/>
    </location>
</feature>
<sequence>MTGLAATAALVLGATTASAVPSNSDLEVVRIDPGPATPGGTTTVHGFVANLGPQQTGSSFTVLIDLPAGFTAVGPYFPANCRSLVGRVVSCTFGAGLPSLRTATALVPVRVNADVPHGTKAEGHVRVVSVDDHNAANDSTPFTLTVS</sequence>
<dbReference type="EMBL" id="AP035881">
    <property type="protein sequence ID" value="BFP44808.1"/>
    <property type="molecule type" value="Genomic_DNA"/>
</dbReference>
<gene>
    <name evidence="2" type="ORF">KCMC57_11760</name>
</gene>
<reference evidence="2" key="1">
    <citation type="submission" date="2024-07" db="EMBL/GenBank/DDBJ databases">
        <title>Complete genome sequences of cellulolytic bacteria, Kitasatospora sp. CMC57 and Streptomyces sp. CMC78, isolated from Japanese agricultural soil.</title>
        <authorList>
            <person name="Hashimoto T."/>
            <person name="Ito M."/>
            <person name="Iwamoto M."/>
            <person name="Fukahori D."/>
            <person name="Shoda T."/>
            <person name="Sakoda M."/>
            <person name="Morohoshi T."/>
            <person name="Mitsuboshi M."/>
            <person name="Nishizawa T."/>
        </authorList>
    </citation>
    <scope>NUCLEOTIDE SEQUENCE</scope>
    <source>
        <strain evidence="2">CMC57</strain>
    </source>
</reference>
<evidence type="ECO:0008006" key="3">
    <source>
        <dbReference type="Google" id="ProtNLM"/>
    </source>
</evidence>
<proteinExistence type="predicted"/>
<name>A0AB33JYP6_9ACTN</name>
<evidence type="ECO:0000256" key="1">
    <source>
        <dbReference type="SAM" id="SignalP"/>
    </source>
</evidence>
<protein>
    <recommendedName>
        <fullName evidence="3">DUF11 domain-containing protein</fullName>
    </recommendedName>
</protein>
<evidence type="ECO:0000313" key="2">
    <source>
        <dbReference type="EMBL" id="BFP44808.1"/>
    </source>
</evidence>
<organism evidence="2">
    <name type="scientific">Kitasatospora sp. CMC57</name>
    <dbReference type="NCBI Taxonomy" id="3231513"/>
    <lineage>
        <taxon>Bacteria</taxon>
        <taxon>Bacillati</taxon>
        <taxon>Actinomycetota</taxon>
        <taxon>Actinomycetes</taxon>
        <taxon>Kitasatosporales</taxon>
        <taxon>Streptomycetaceae</taxon>
        <taxon>Kitasatospora</taxon>
    </lineage>
</organism>
<accession>A0AB33JYP6</accession>